<protein>
    <submittedName>
        <fullName evidence="2">Uncharacterized protein</fullName>
    </submittedName>
</protein>
<feature type="compositionally biased region" description="Basic residues" evidence="1">
    <location>
        <begin position="34"/>
        <end position="46"/>
    </location>
</feature>
<proteinExistence type="predicted"/>
<dbReference type="EMBL" id="BMAO01026185">
    <property type="protein sequence ID" value="GFR07617.1"/>
    <property type="molecule type" value="Genomic_DNA"/>
</dbReference>
<evidence type="ECO:0000313" key="3">
    <source>
        <dbReference type="Proteomes" id="UP000887116"/>
    </source>
</evidence>
<accession>A0A8X6LGL1</accession>
<dbReference type="AlphaFoldDB" id="A0A8X6LGL1"/>
<reference evidence="2" key="1">
    <citation type="submission" date="2020-07" db="EMBL/GenBank/DDBJ databases">
        <title>Multicomponent nature underlies the extraordinary mechanical properties of spider dragline silk.</title>
        <authorList>
            <person name="Kono N."/>
            <person name="Nakamura H."/>
            <person name="Mori M."/>
            <person name="Yoshida Y."/>
            <person name="Ohtoshi R."/>
            <person name="Malay A.D."/>
            <person name="Moran D.A.P."/>
            <person name="Tomita M."/>
            <person name="Numata K."/>
            <person name="Arakawa K."/>
        </authorList>
    </citation>
    <scope>NUCLEOTIDE SEQUENCE</scope>
</reference>
<feature type="compositionally biased region" description="Polar residues" evidence="1">
    <location>
        <begin position="19"/>
        <end position="33"/>
    </location>
</feature>
<dbReference type="Proteomes" id="UP000887116">
    <property type="component" value="Unassembled WGS sequence"/>
</dbReference>
<organism evidence="2 3">
    <name type="scientific">Trichonephila clavata</name>
    <name type="common">Joro spider</name>
    <name type="synonym">Nephila clavata</name>
    <dbReference type="NCBI Taxonomy" id="2740835"/>
    <lineage>
        <taxon>Eukaryota</taxon>
        <taxon>Metazoa</taxon>
        <taxon>Ecdysozoa</taxon>
        <taxon>Arthropoda</taxon>
        <taxon>Chelicerata</taxon>
        <taxon>Arachnida</taxon>
        <taxon>Araneae</taxon>
        <taxon>Araneomorphae</taxon>
        <taxon>Entelegynae</taxon>
        <taxon>Araneoidea</taxon>
        <taxon>Nephilidae</taxon>
        <taxon>Trichonephila</taxon>
    </lineage>
</organism>
<evidence type="ECO:0000256" key="1">
    <source>
        <dbReference type="SAM" id="MobiDB-lite"/>
    </source>
</evidence>
<name>A0A8X6LGL1_TRICU</name>
<evidence type="ECO:0000313" key="2">
    <source>
        <dbReference type="EMBL" id="GFR07617.1"/>
    </source>
</evidence>
<feature type="region of interest" description="Disordered" evidence="1">
    <location>
        <begin position="1"/>
        <end position="46"/>
    </location>
</feature>
<keyword evidence="3" id="KW-1185">Reference proteome</keyword>
<sequence>MMEKLAVRLGRKERRTDSKQSIPLPTSSTTLHQNHPRTQYHNRRAKGALYPEAAYSLERLRKTAFHYPRRQQQKELSLSITTGAWSLHFLTLVER</sequence>
<comment type="caution">
    <text evidence="2">The sequence shown here is derived from an EMBL/GenBank/DDBJ whole genome shotgun (WGS) entry which is preliminary data.</text>
</comment>
<gene>
    <name evidence="2" type="ORF">TNCT_324121</name>
</gene>